<feature type="region of interest" description="Disordered" evidence="1">
    <location>
        <begin position="1"/>
        <end position="24"/>
    </location>
</feature>
<evidence type="ECO:0000256" key="1">
    <source>
        <dbReference type="SAM" id="MobiDB-lite"/>
    </source>
</evidence>
<comment type="caution">
    <text evidence="3">The sequence shown here is derived from an EMBL/GenBank/DDBJ whole genome shotgun (WGS) entry which is preliminary data.</text>
</comment>
<evidence type="ECO:0000256" key="2">
    <source>
        <dbReference type="SAM" id="Phobius"/>
    </source>
</evidence>
<gene>
    <name evidence="3" type="ORF">PHPALM_9009</name>
</gene>
<dbReference type="EMBL" id="NCKW01004936">
    <property type="protein sequence ID" value="POM74076.1"/>
    <property type="molecule type" value="Genomic_DNA"/>
</dbReference>
<evidence type="ECO:0000313" key="4">
    <source>
        <dbReference type="Proteomes" id="UP000237271"/>
    </source>
</evidence>
<keyword evidence="4" id="KW-1185">Reference proteome</keyword>
<feature type="transmembrane region" description="Helical" evidence="2">
    <location>
        <begin position="61"/>
        <end position="79"/>
    </location>
</feature>
<dbReference type="Proteomes" id="UP000237271">
    <property type="component" value="Unassembled WGS sequence"/>
</dbReference>
<proteinExistence type="predicted"/>
<organism evidence="3 4">
    <name type="scientific">Phytophthora palmivora</name>
    <dbReference type="NCBI Taxonomy" id="4796"/>
    <lineage>
        <taxon>Eukaryota</taxon>
        <taxon>Sar</taxon>
        <taxon>Stramenopiles</taxon>
        <taxon>Oomycota</taxon>
        <taxon>Peronosporomycetes</taxon>
        <taxon>Peronosporales</taxon>
        <taxon>Peronosporaceae</taxon>
        <taxon>Phytophthora</taxon>
    </lineage>
</organism>
<sequence length="80" mass="8980">MFPDAEQAPIGEQTPPRTTSTDCPLDVNHVSATEDPRSFVTFESDEGNDDEDDEKIHLKTVYLAMMFIYLVLLSCILMAI</sequence>
<protein>
    <submittedName>
        <fullName evidence="3">Uncharacterized protein</fullName>
    </submittedName>
</protein>
<accession>A0A2P4Y8E4</accession>
<dbReference type="AlphaFoldDB" id="A0A2P4Y8E4"/>
<name>A0A2P4Y8E4_9STRA</name>
<keyword evidence="2" id="KW-0812">Transmembrane</keyword>
<evidence type="ECO:0000313" key="3">
    <source>
        <dbReference type="EMBL" id="POM74076.1"/>
    </source>
</evidence>
<keyword evidence="2" id="KW-0472">Membrane</keyword>
<reference evidence="3 4" key="1">
    <citation type="journal article" date="2017" name="Genome Biol. Evol.">
        <title>Phytophthora megakarya and P. palmivora, closely related causal agents of cacao black pod rot, underwent increases in genome sizes and gene numbers by different mechanisms.</title>
        <authorList>
            <person name="Ali S.S."/>
            <person name="Shao J."/>
            <person name="Lary D.J."/>
            <person name="Kronmiller B."/>
            <person name="Shen D."/>
            <person name="Strem M.D."/>
            <person name="Amoako-Attah I."/>
            <person name="Akrofi A.Y."/>
            <person name="Begoude B.A."/>
            <person name="Ten Hoopen G.M."/>
            <person name="Coulibaly K."/>
            <person name="Kebe B.I."/>
            <person name="Melnick R.L."/>
            <person name="Guiltinan M.J."/>
            <person name="Tyler B.M."/>
            <person name="Meinhardt L.W."/>
            <person name="Bailey B.A."/>
        </authorList>
    </citation>
    <scope>NUCLEOTIDE SEQUENCE [LARGE SCALE GENOMIC DNA]</scope>
    <source>
        <strain evidence="4">sbr112.9</strain>
    </source>
</reference>
<keyword evidence="2" id="KW-1133">Transmembrane helix</keyword>